<sequence>MYLYLAYFHLATVAPAFLMGTFLLLTRKGTSIHKQFGRIYMVLMLLSAISSLFMEAQLGERLLNHFGLIHIFSFLVLYWVPSAYFAARNGNIRRHKGNMIGLYLGGLIIAGSFAFMPGRLLHGWLFL</sequence>
<dbReference type="InterPro" id="IPR018750">
    <property type="entry name" value="DUF2306_membrane"/>
</dbReference>
<reference evidence="2" key="1">
    <citation type="submission" date="2022-12" db="EMBL/GenBank/DDBJ databases">
        <title>Marinomonas 15G1-11 sp. nov, isolated from marine algae.</title>
        <authorList>
            <person name="Butt M."/>
            <person name="Choi D.G."/>
            <person name="Kim J.M."/>
            <person name="Lee J.K."/>
            <person name="Baek J.H."/>
            <person name="Jeon C.O."/>
        </authorList>
    </citation>
    <scope>NUCLEOTIDE SEQUENCE</scope>
    <source>
        <strain evidence="2">15G1-11</strain>
    </source>
</reference>
<accession>A0ABT4JZL4</accession>
<organism evidence="2 3">
    <name type="scientific">Marinomonas phaeophyticola</name>
    <dbReference type="NCBI Taxonomy" id="3004091"/>
    <lineage>
        <taxon>Bacteria</taxon>
        <taxon>Pseudomonadati</taxon>
        <taxon>Pseudomonadota</taxon>
        <taxon>Gammaproteobacteria</taxon>
        <taxon>Oceanospirillales</taxon>
        <taxon>Oceanospirillaceae</taxon>
        <taxon>Marinomonas</taxon>
    </lineage>
</organism>
<evidence type="ECO:0000313" key="3">
    <source>
        <dbReference type="Proteomes" id="UP001149719"/>
    </source>
</evidence>
<name>A0ABT4JZL4_9GAMM</name>
<dbReference type="Pfam" id="PF10067">
    <property type="entry name" value="DUF2306"/>
    <property type="match status" value="1"/>
</dbReference>
<evidence type="ECO:0000256" key="1">
    <source>
        <dbReference type="SAM" id="Phobius"/>
    </source>
</evidence>
<keyword evidence="3" id="KW-1185">Reference proteome</keyword>
<dbReference type="RefSeq" id="WP_269127831.1">
    <property type="nucleotide sequence ID" value="NZ_JAPUBN010000024.1"/>
</dbReference>
<keyword evidence="1" id="KW-1133">Transmembrane helix</keyword>
<dbReference type="Proteomes" id="UP001149719">
    <property type="component" value="Unassembled WGS sequence"/>
</dbReference>
<proteinExistence type="predicted"/>
<keyword evidence="1" id="KW-0472">Membrane</keyword>
<feature type="transmembrane region" description="Helical" evidence="1">
    <location>
        <begin position="99"/>
        <end position="118"/>
    </location>
</feature>
<protein>
    <submittedName>
        <fullName evidence="2">DUF2306 domain-containing protein</fullName>
    </submittedName>
</protein>
<feature type="transmembrane region" description="Helical" evidence="1">
    <location>
        <begin position="37"/>
        <end position="54"/>
    </location>
</feature>
<feature type="transmembrane region" description="Helical" evidence="1">
    <location>
        <begin position="66"/>
        <end position="87"/>
    </location>
</feature>
<gene>
    <name evidence="2" type="ORF">O1D97_19215</name>
</gene>
<feature type="transmembrane region" description="Helical" evidence="1">
    <location>
        <begin position="6"/>
        <end position="25"/>
    </location>
</feature>
<comment type="caution">
    <text evidence="2">The sequence shown here is derived from an EMBL/GenBank/DDBJ whole genome shotgun (WGS) entry which is preliminary data.</text>
</comment>
<dbReference type="EMBL" id="JAPUBN010000024">
    <property type="protein sequence ID" value="MCZ2723686.1"/>
    <property type="molecule type" value="Genomic_DNA"/>
</dbReference>
<evidence type="ECO:0000313" key="2">
    <source>
        <dbReference type="EMBL" id="MCZ2723686.1"/>
    </source>
</evidence>
<keyword evidence="1" id="KW-0812">Transmembrane</keyword>